<evidence type="ECO:0000256" key="5">
    <source>
        <dbReference type="RuleBase" id="RU003829"/>
    </source>
</evidence>
<evidence type="ECO:0000313" key="9">
    <source>
        <dbReference type="Proteomes" id="UP000177622"/>
    </source>
</evidence>
<feature type="compositionally biased region" description="Basic residues" evidence="6">
    <location>
        <begin position="12"/>
        <end position="21"/>
    </location>
</feature>
<accession>A0A1F5LJE0</accession>
<dbReference type="Pfam" id="PF10557">
    <property type="entry name" value="Cullin_Nedd8"/>
    <property type="match status" value="1"/>
</dbReference>
<dbReference type="AlphaFoldDB" id="A0A1F5LJE0"/>
<keyword evidence="2" id="KW-1017">Isopeptide bond</keyword>
<dbReference type="Gene3D" id="3.30.230.130">
    <property type="entry name" value="Cullin, Chain C, Domain 2"/>
    <property type="match status" value="1"/>
</dbReference>
<dbReference type="SUPFAM" id="SSF75632">
    <property type="entry name" value="Cullin homology domain"/>
    <property type="match status" value="1"/>
</dbReference>
<name>A0A1F5LJE0_PENAI</name>
<dbReference type="Pfam" id="PF00888">
    <property type="entry name" value="Cullin"/>
    <property type="match status" value="1"/>
</dbReference>
<evidence type="ECO:0000313" key="8">
    <source>
        <dbReference type="EMBL" id="OGE53247.1"/>
    </source>
</evidence>
<reference evidence="8 9" key="1">
    <citation type="journal article" date="2016" name="Sci. Rep.">
        <title>Penicillium arizonense, a new, genome sequenced fungal species, reveals a high chemical diversity in secreted metabolites.</title>
        <authorList>
            <person name="Grijseels S."/>
            <person name="Nielsen J.C."/>
            <person name="Randelovic M."/>
            <person name="Nielsen J."/>
            <person name="Nielsen K.F."/>
            <person name="Workman M."/>
            <person name="Frisvad J.C."/>
        </authorList>
    </citation>
    <scope>NUCLEOTIDE SEQUENCE [LARGE SCALE GENOMIC DNA]</scope>
    <source>
        <strain evidence="8 9">CBS 141311</strain>
    </source>
</reference>
<dbReference type="FunFam" id="1.20.1310.10:FF:000035">
    <property type="entry name" value="Ubiquitin ligase subunit CulD, putative"/>
    <property type="match status" value="1"/>
</dbReference>
<dbReference type="Proteomes" id="UP000177622">
    <property type="component" value="Unassembled WGS sequence"/>
</dbReference>
<dbReference type="InterPro" id="IPR016159">
    <property type="entry name" value="Cullin_repeat-like_dom_sf"/>
</dbReference>
<keyword evidence="3" id="KW-0832">Ubl conjugation</keyword>
<dbReference type="InterPro" id="IPR016157">
    <property type="entry name" value="Cullin_CS"/>
</dbReference>
<organism evidence="8 9">
    <name type="scientific">Penicillium arizonense</name>
    <dbReference type="NCBI Taxonomy" id="1835702"/>
    <lineage>
        <taxon>Eukaryota</taxon>
        <taxon>Fungi</taxon>
        <taxon>Dikarya</taxon>
        <taxon>Ascomycota</taxon>
        <taxon>Pezizomycotina</taxon>
        <taxon>Eurotiomycetes</taxon>
        <taxon>Eurotiomycetidae</taxon>
        <taxon>Eurotiales</taxon>
        <taxon>Aspergillaceae</taxon>
        <taxon>Penicillium</taxon>
    </lineage>
</organism>
<dbReference type="STRING" id="1835702.A0A1F5LJE0"/>
<dbReference type="InterPro" id="IPR036388">
    <property type="entry name" value="WH-like_DNA-bd_sf"/>
</dbReference>
<dbReference type="GO" id="GO:0006511">
    <property type="term" value="P:ubiquitin-dependent protein catabolic process"/>
    <property type="evidence" value="ECO:0007669"/>
    <property type="project" value="InterPro"/>
</dbReference>
<dbReference type="GeneID" id="34576081"/>
<dbReference type="EMBL" id="LXJU01000008">
    <property type="protein sequence ID" value="OGE53247.1"/>
    <property type="molecule type" value="Genomic_DNA"/>
</dbReference>
<dbReference type="InterPro" id="IPR016158">
    <property type="entry name" value="Cullin_homology"/>
</dbReference>
<feature type="compositionally biased region" description="Low complexity" evidence="6">
    <location>
        <begin position="66"/>
        <end position="75"/>
    </location>
</feature>
<proteinExistence type="inferred from homology"/>
<dbReference type="Gene3D" id="1.10.10.10">
    <property type="entry name" value="Winged helix-like DNA-binding domain superfamily/Winged helix DNA-binding domain"/>
    <property type="match status" value="1"/>
</dbReference>
<dbReference type="FunFam" id="1.20.1310.10:FF:000031">
    <property type="entry name" value="Ubiquitin ligase subunit CulD"/>
    <property type="match status" value="1"/>
</dbReference>
<dbReference type="InterPro" id="IPR019559">
    <property type="entry name" value="Cullin_neddylation_domain"/>
</dbReference>
<dbReference type="InterPro" id="IPR036390">
    <property type="entry name" value="WH_DNA-bd_sf"/>
</dbReference>
<evidence type="ECO:0000256" key="2">
    <source>
        <dbReference type="ARBA" id="ARBA00022499"/>
    </source>
</evidence>
<evidence type="ECO:0000256" key="4">
    <source>
        <dbReference type="PROSITE-ProRule" id="PRU00330"/>
    </source>
</evidence>
<sequence length="873" mass="98265">MQQNSQGDQRSGKRQSGKRKLSPSPQRSISDLLQSHKRPRRSPSPTRKPTHPAPNQMYQFSGSPPRSGAPLRGASSGPGSGSGSGLNNVSVGGGVPGRPQALNVGARQSNFSPHTGAKKLVVKNLRLGPRLNQESYFDKVWSQLDAALTAVFDGRKPDSSLEELYKGGENICRQERAAVLARRLQDRCRDYVNGKMREGLVARAAGSTDVDTLRAVLETWSAWHSRLVTVRWIFYYLDQSFLLHSKDQPVIREMGLIQFRSYIFNDSSLKPKILKGAYNLIAADRGGDVAALADSALLREAMELFHNLDVYSSDFEPLLMAESEKFVTSWCQREVAGNLATYVDNTRRLIEREVERCNLFSFARSTRLKLSELLDETLIVQQTDLLTNDNDVLTLMRAGNKDALKQLYNLLDRRDLTLKLKGAFKKYIVEEGEGIVFDPEREADMVVNLLQFKRKADDIWSSAFNSNDELGDTLREAFGTFMNRGKKMESTGGTDNPKAGEMIAKYVDRLLKGGLKVPSEGQTLIDEDAELDRQMDQVLDLFRFVHGKAVFEAFYKNDLARRLLMGRSASNEAEKSMLARLKNECGSNFTHNLESMFNDMDTAKAEMAAFDALQKQRSHRERTPVPLHVSVLSAASWPSYPDVPVRIPSEIAKSINNFEAFYQTKHKGRTLDWKHQLSHCQLNAYFPKANGKGNNMKNLVVSSFQAIVLLLFNDVRDGESLDYTQIQEATGLSDPELKRTLQSVACAKYKVLVKSPKGKDVNPTDKFWFNADFTDQQTRIKINQIQLKETKEENKTTHERISADRHLETQAAIVRLMKSRKVLSHAELISEVLNATKSRGALQPAEIKGEIEKLIEKDYMERKEGTNSYSYVA</sequence>
<dbReference type="SMART" id="SM00182">
    <property type="entry name" value="CULLIN"/>
    <property type="match status" value="1"/>
</dbReference>
<keyword evidence="9" id="KW-1185">Reference proteome</keyword>
<dbReference type="InterPro" id="IPR045093">
    <property type="entry name" value="Cullin"/>
</dbReference>
<feature type="domain" description="Cullin family profile" evidence="7">
    <location>
        <begin position="498"/>
        <end position="745"/>
    </location>
</feature>
<dbReference type="SMART" id="SM00884">
    <property type="entry name" value="Cullin_Nedd8"/>
    <property type="match status" value="1"/>
</dbReference>
<dbReference type="InterPro" id="IPR036317">
    <property type="entry name" value="Cullin_homology_sf"/>
</dbReference>
<evidence type="ECO:0000256" key="6">
    <source>
        <dbReference type="SAM" id="MobiDB-lite"/>
    </source>
</evidence>
<dbReference type="Pfam" id="PF26557">
    <property type="entry name" value="Cullin_AB"/>
    <property type="match status" value="1"/>
</dbReference>
<dbReference type="PROSITE" id="PS01256">
    <property type="entry name" value="CULLIN_1"/>
    <property type="match status" value="1"/>
</dbReference>
<comment type="caution">
    <text evidence="8">The sequence shown here is derived from an EMBL/GenBank/DDBJ whole genome shotgun (WGS) entry which is preliminary data.</text>
</comment>
<dbReference type="InterPro" id="IPR001373">
    <property type="entry name" value="Cullin_N"/>
</dbReference>
<dbReference type="PROSITE" id="PS50069">
    <property type="entry name" value="CULLIN_2"/>
    <property type="match status" value="1"/>
</dbReference>
<dbReference type="OrthoDB" id="27073at2759"/>
<feature type="compositionally biased region" description="Polar residues" evidence="6">
    <location>
        <begin position="23"/>
        <end position="33"/>
    </location>
</feature>
<protein>
    <recommendedName>
        <fullName evidence="7">Cullin family profile domain-containing protein</fullName>
    </recommendedName>
</protein>
<dbReference type="PANTHER" id="PTHR11932">
    <property type="entry name" value="CULLIN"/>
    <property type="match status" value="1"/>
</dbReference>
<dbReference type="RefSeq" id="XP_022488686.1">
    <property type="nucleotide sequence ID" value="XM_022631347.1"/>
</dbReference>
<dbReference type="SUPFAM" id="SSF46785">
    <property type="entry name" value="Winged helix' DNA-binding domain"/>
    <property type="match status" value="1"/>
</dbReference>
<evidence type="ECO:0000256" key="1">
    <source>
        <dbReference type="ARBA" id="ARBA00006019"/>
    </source>
</evidence>
<comment type="similarity">
    <text evidence="1 4 5">Belongs to the cullin family.</text>
</comment>
<dbReference type="SUPFAM" id="SSF74788">
    <property type="entry name" value="Cullin repeat-like"/>
    <property type="match status" value="1"/>
</dbReference>
<dbReference type="GO" id="GO:0031625">
    <property type="term" value="F:ubiquitin protein ligase binding"/>
    <property type="evidence" value="ECO:0007669"/>
    <property type="project" value="InterPro"/>
</dbReference>
<evidence type="ECO:0000259" key="7">
    <source>
        <dbReference type="PROSITE" id="PS50069"/>
    </source>
</evidence>
<dbReference type="Gene3D" id="1.20.1310.10">
    <property type="entry name" value="Cullin Repeats"/>
    <property type="match status" value="4"/>
</dbReference>
<dbReference type="InterPro" id="IPR059120">
    <property type="entry name" value="Cullin-like_AB"/>
</dbReference>
<dbReference type="GO" id="GO:0031461">
    <property type="term" value="C:cullin-RING ubiquitin ligase complex"/>
    <property type="evidence" value="ECO:0007669"/>
    <property type="project" value="InterPro"/>
</dbReference>
<dbReference type="FunFam" id="1.10.10.10:FF:000014">
    <property type="entry name" value="Cullin 1"/>
    <property type="match status" value="1"/>
</dbReference>
<gene>
    <name evidence="8" type="ORF">PENARI_c008G02202</name>
</gene>
<evidence type="ECO:0000256" key="3">
    <source>
        <dbReference type="ARBA" id="ARBA00022843"/>
    </source>
</evidence>
<feature type="region of interest" description="Disordered" evidence="6">
    <location>
        <begin position="1"/>
        <end position="112"/>
    </location>
</feature>